<accession>A0A0F9TK87</accession>
<reference evidence="1" key="1">
    <citation type="journal article" date="2015" name="Nature">
        <title>Complex archaea that bridge the gap between prokaryotes and eukaryotes.</title>
        <authorList>
            <person name="Spang A."/>
            <person name="Saw J.H."/>
            <person name="Jorgensen S.L."/>
            <person name="Zaremba-Niedzwiedzka K."/>
            <person name="Martijn J."/>
            <person name="Lind A.E."/>
            <person name="van Eijk R."/>
            <person name="Schleper C."/>
            <person name="Guy L."/>
            <person name="Ettema T.J."/>
        </authorList>
    </citation>
    <scope>NUCLEOTIDE SEQUENCE</scope>
</reference>
<proteinExistence type="predicted"/>
<name>A0A0F9TK87_9ZZZZ</name>
<organism evidence="1">
    <name type="scientific">marine sediment metagenome</name>
    <dbReference type="NCBI Taxonomy" id="412755"/>
    <lineage>
        <taxon>unclassified sequences</taxon>
        <taxon>metagenomes</taxon>
        <taxon>ecological metagenomes</taxon>
    </lineage>
</organism>
<gene>
    <name evidence="1" type="ORF">LCGC14_0337210</name>
</gene>
<dbReference type="EMBL" id="LAZR01000243">
    <property type="protein sequence ID" value="KKN79699.1"/>
    <property type="molecule type" value="Genomic_DNA"/>
</dbReference>
<protein>
    <submittedName>
        <fullName evidence="1">Uncharacterized protein</fullName>
    </submittedName>
</protein>
<sequence length="95" mass="10984">MRDINEPRNFKSKYTKEQALALVEKAYEKEEPIFIIIPQDAVAPIAIKHYAELCKDLAKGDFASKAYEHGVSVERFVTVILEWQFLNKDQVKDPD</sequence>
<evidence type="ECO:0000313" key="1">
    <source>
        <dbReference type="EMBL" id="KKN79699.1"/>
    </source>
</evidence>
<dbReference type="AlphaFoldDB" id="A0A0F9TK87"/>
<comment type="caution">
    <text evidence="1">The sequence shown here is derived from an EMBL/GenBank/DDBJ whole genome shotgun (WGS) entry which is preliminary data.</text>
</comment>